<organism evidence="1">
    <name type="scientific">Microvirus mar25</name>
    <dbReference type="NCBI Taxonomy" id="2851158"/>
    <lineage>
        <taxon>Viruses</taxon>
        <taxon>Monodnaviria</taxon>
        <taxon>Sangervirae</taxon>
        <taxon>Phixviricota</taxon>
        <taxon>Malgrandaviricetes</taxon>
        <taxon>Petitvirales</taxon>
        <taxon>Microviridae</taxon>
    </lineage>
</organism>
<sequence length="62" mass="7264">MFTHFYTYMGSFDFEGCSVEEYALDFHSGDTCFEVVFFVFEDGRLIFSSSDFPIVVDFLESR</sequence>
<evidence type="ECO:0000313" key="1">
    <source>
        <dbReference type="EMBL" id="QXN75112.1"/>
    </source>
</evidence>
<protein>
    <submittedName>
        <fullName evidence="1">Uncharacterized protein</fullName>
    </submittedName>
</protein>
<reference evidence="1" key="1">
    <citation type="submission" date="2021-04" db="EMBL/GenBank/DDBJ databases">
        <title>Genomes of microviruses identified in yellow-bellied marmot fecal samples.</title>
        <authorList>
            <person name="Varsani A."/>
            <person name="Kraberger S."/>
            <person name="Chatterjee A."/>
            <person name="Richet C."/>
            <person name="Fontenele R.S."/>
            <person name="Schmidlin K."/>
            <person name="Blumstein D.T."/>
        </authorList>
    </citation>
    <scope>NUCLEOTIDE SEQUENCE</scope>
    <source>
        <strain evidence="1">Mar25</strain>
    </source>
</reference>
<name>A0A8F5MKK7_9VIRU</name>
<dbReference type="EMBL" id="MZ089771">
    <property type="protein sequence ID" value="QXN75112.1"/>
    <property type="molecule type" value="Genomic_DNA"/>
</dbReference>
<accession>A0A8F5MKK7</accession>
<proteinExistence type="predicted"/>